<dbReference type="AlphaFoldDB" id="A0AAV5LWJ8"/>
<dbReference type="GO" id="GO:0006364">
    <property type="term" value="P:rRNA processing"/>
    <property type="evidence" value="ECO:0007669"/>
    <property type="project" value="UniProtKB-KW"/>
</dbReference>
<dbReference type="Pfam" id="PF04900">
    <property type="entry name" value="Fcf1"/>
    <property type="match status" value="1"/>
</dbReference>
<dbReference type="Proteomes" id="UP001054252">
    <property type="component" value="Unassembled WGS sequence"/>
</dbReference>
<keyword evidence="4" id="KW-0539">Nucleus</keyword>
<comment type="function">
    <text evidence="5">Involved in rRNA-processing and ribosome biogenesis.</text>
</comment>
<dbReference type="EMBL" id="BPVZ01000145">
    <property type="protein sequence ID" value="GKV40867.1"/>
    <property type="molecule type" value="Genomic_DNA"/>
</dbReference>
<dbReference type="Pfam" id="PF24779">
    <property type="entry name" value="UTP23_sensor"/>
    <property type="match status" value="1"/>
</dbReference>
<dbReference type="Gene3D" id="3.40.50.1010">
    <property type="entry name" value="5'-nuclease"/>
    <property type="match status" value="1"/>
</dbReference>
<comment type="similarity">
    <text evidence="6">Belongs to the UTP23/FCF1 family. UTP23 subfamily.</text>
</comment>
<evidence type="ECO:0000256" key="3">
    <source>
        <dbReference type="ARBA" id="ARBA00022552"/>
    </source>
</evidence>
<name>A0AAV5LWJ8_9ROSI</name>
<dbReference type="InterPro" id="IPR029060">
    <property type="entry name" value="PIN-like_dom_sf"/>
</dbReference>
<evidence type="ECO:0000259" key="8">
    <source>
        <dbReference type="Pfam" id="PF24779"/>
    </source>
</evidence>
<reference evidence="9 10" key="1">
    <citation type="journal article" date="2021" name="Commun. Biol.">
        <title>The genome of Shorea leprosula (Dipterocarpaceae) highlights the ecological relevance of drought in aseasonal tropical rainforests.</title>
        <authorList>
            <person name="Ng K.K.S."/>
            <person name="Kobayashi M.J."/>
            <person name="Fawcett J.A."/>
            <person name="Hatakeyama M."/>
            <person name="Paape T."/>
            <person name="Ng C.H."/>
            <person name="Ang C.C."/>
            <person name="Tnah L.H."/>
            <person name="Lee C.T."/>
            <person name="Nishiyama T."/>
            <person name="Sese J."/>
            <person name="O'Brien M.J."/>
            <person name="Copetti D."/>
            <person name="Mohd Noor M.I."/>
            <person name="Ong R.C."/>
            <person name="Putra M."/>
            <person name="Sireger I.Z."/>
            <person name="Indrioko S."/>
            <person name="Kosugi Y."/>
            <person name="Izuno A."/>
            <person name="Isagi Y."/>
            <person name="Lee S.L."/>
            <person name="Shimizu K.K."/>
        </authorList>
    </citation>
    <scope>NUCLEOTIDE SEQUENCE [LARGE SCALE GENOMIC DNA]</scope>
    <source>
        <strain evidence="9">214</strain>
    </source>
</reference>
<dbReference type="PANTHER" id="PTHR12416">
    <property type="entry name" value="RRNA-PROCESSING PROTEIN UTP23 HOMOLOG"/>
    <property type="match status" value="1"/>
</dbReference>
<dbReference type="SUPFAM" id="SSF88723">
    <property type="entry name" value="PIN domain-like"/>
    <property type="match status" value="1"/>
</dbReference>
<dbReference type="FunFam" id="3.40.50.1010:FF:000006">
    <property type="entry name" value="rRNA-processing protein UTP23 homolog"/>
    <property type="match status" value="1"/>
</dbReference>
<sequence>MKVKKQKRHRKTVRFFSVCFGFRQPFKVLCDGTFVHHLLVNNITPADTALSNCLGAPVKLFTTRCILAELKTLGASYSHSFQAANKLTIARCDHEKRKGADACILDVIGQNNPEHFFVATQHVDLRNKLQEVPGVPLIFALRNALFLEPPSSFQHQFVKASEEKRLHMTEKDHKLLERKTGGLLENEDVAQSNDVEGLESHDPGLQAHNTRKRSTGKKLGVKDRVQFKRKKAKGPNPLSCKKKRSHENPNPSSIKESKEGDNIVRRNRRRKRPRRDKSIAGADKDSK</sequence>
<evidence type="ECO:0000313" key="10">
    <source>
        <dbReference type="Proteomes" id="UP001054252"/>
    </source>
</evidence>
<feature type="compositionally biased region" description="Basic and acidic residues" evidence="7">
    <location>
        <begin position="255"/>
        <end position="264"/>
    </location>
</feature>
<dbReference type="CDD" id="cd08553">
    <property type="entry name" value="PIN_Fcf1-like"/>
    <property type="match status" value="1"/>
</dbReference>
<evidence type="ECO:0000256" key="5">
    <source>
        <dbReference type="ARBA" id="ARBA00037300"/>
    </source>
</evidence>
<organism evidence="9 10">
    <name type="scientific">Rubroshorea leprosula</name>
    <dbReference type="NCBI Taxonomy" id="152421"/>
    <lineage>
        <taxon>Eukaryota</taxon>
        <taxon>Viridiplantae</taxon>
        <taxon>Streptophyta</taxon>
        <taxon>Embryophyta</taxon>
        <taxon>Tracheophyta</taxon>
        <taxon>Spermatophyta</taxon>
        <taxon>Magnoliopsida</taxon>
        <taxon>eudicotyledons</taxon>
        <taxon>Gunneridae</taxon>
        <taxon>Pentapetalae</taxon>
        <taxon>rosids</taxon>
        <taxon>malvids</taxon>
        <taxon>Malvales</taxon>
        <taxon>Dipterocarpaceae</taxon>
        <taxon>Rubroshorea</taxon>
    </lineage>
</organism>
<dbReference type="InterPro" id="IPR057776">
    <property type="entry name" value="UTP23_sensor"/>
</dbReference>
<feature type="domain" description="UTP23 sensor motif region" evidence="8">
    <location>
        <begin position="227"/>
        <end position="244"/>
    </location>
</feature>
<evidence type="ECO:0000313" key="9">
    <source>
        <dbReference type="EMBL" id="GKV40867.1"/>
    </source>
</evidence>
<accession>A0AAV5LWJ8</accession>
<dbReference type="InterPro" id="IPR006984">
    <property type="entry name" value="Fcf1/UTP23"/>
</dbReference>
<feature type="region of interest" description="Disordered" evidence="7">
    <location>
        <begin position="195"/>
        <end position="287"/>
    </location>
</feature>
<evidence type="ECO:0000256" key="2">
    <source>
        <dbReference type="ARBA" id="ARBA00022517"/>
    </source>
</evidence>
<gene>
    <name evidence="9" type="ORF">SLEP1_g48465</name>
</gene>
<proteinExistence type="inferred from homology"/>
<comment type="subcellular location">
    <subcellularLocation>
        <location evidence="1">Nucleus</location>
        <location evidence="1">Nucleolus</location>
    </subcellularLocation>
</comment>
<evidence type="ECO:0000256" key="4">
    <source>
        <dbReference type="ARBA" id="ARBA00023242"/>
    </source>
</evidence>
<evidence type="ECO:0000256" key="7">
    <source>
        <dbReference type="SAM" id="MobiDB-lite"/>
    </source>
</evidence>
<feature type="compositionally biased region" description="Basic residues" evidence="7">
    <location>
        <begin position="265"/>
        <end position="275"/>
    </location>
</feature>
<evidence type="ECO:0000256" key="6">
    <source>
        <dbReference type="ARBA" id="ARBA00038503"/>
    </source>
</evidence>
<keyword evidence="10" id="KW-1185">Reference proteome</keyword>
<dbReference type="GO" id="GO:0032040">
    <property type="term" value="C:small-subunit processome"/>
    <property type="evidence" value="ECO:0007669"/>
    <property type="project" value="InterPro"/>
</dbReference>
<protein>
    <recommendedName>
        <fullName evidence="8">UTP23 sensor motif region domain-containing protein</fullName>
    </recommendedName>
</protein>
<comment type="caution">
    <text evidence="9">The sequence shown here is derived from an EMBL/GenBank/DDBJ whole genome shotgun (WGS) entry which is preliminary data.</text>
</comment>
<feature type="compositionally biased region" description="Basic and acidic residues" evidence="7">
    <location>
        <begin position="276"/>
        <end position="287"/>
    </location>
</feature>
<keyword evidence="2" id="KW-0690">Ribosome biogenesis</keyword>
<keyword evidence="3" id="KW-0698">rRNA processing</keyword>
<evidence type="ECO:0000256" key="1">
    <source>
        <dbReference type="ARBA" id="ARBA00004604"/>
    </source>
</evidence>